<name>A0ABT0A790_9SPHN</name>
<keyword evidence="5" id="KW-1185">Reference proteome</keyword>
<evidence type="ECO:0000313" key="4">
    <source>
        <dbReference type="EMBL" id="MCJ1959074.1"/>
    </source>
</evidence>
<dbReference type="Proteomes" id="UP001162802">
    <property type="component" value="Unassembled WGS sequence"/>
</dbReference>
<evidence type="ECO:0000256" key="1">
    <source>
        <dbReference type="ARBA" id="ARBA00005947"/>
    </source>
</evidence>
<keyword evidence="2" id="KW-0378">Hydrolase</keyword>
<proteinExistence type="inferred from homology"/>
<dbReference type="SUPFAM" id="SSF52768">
    <property type="entry name" value="Arginase/deacetylase"/>
    <property type="match status" value="1"/>
</dbReference>
<reference evidence="4" key="1">
    <citation type="submission" date="2022-03" db="EMBL/GenBank/DDBJ databases">
        <title>Identification of a novel bacterium isolated from mangrove sediments.</title>
        <authorList>
            <person name="Pan X."/>
        </authorList>
    </citation>
    <scope>NUCLEOTIDE SEQUENCE</scope>
    <source>
        <strain evidence="4">B2637</strain>
    </source>
</reference>
<dbReference type="InterPro" id="IPR023801">
    <property type="entry name" value="His_deacetylse_dom"/>
</dbReference>
<sequence length="298" mass="31550">MLHIVHHPDYAVETARAGTFPHDKYALVMRALGESGAAMTVHEPEVMPPEWLEAIHDPAYVDEVLTCRVPPAKQRRIGFAIDARISRRSQLSPGGTWLAARLALAHGYAANSAGGSHHALADTGAGYCVFNDLALAANRLIEEGEVSCILILDLDVHQGDGTAALTAGRGDIFTLSLHAEKNFPSRKARSSLDIGLADGLGDADYLEALAGAFPQVLDYFAPDLILLQAGVDAHVDDKLGRLALSDEGLEARDRMVAGEARARGIAVASTLGGGYGADRMAIAQRHARTILTLGHALG</sequence>
<dbReference type="PANTHER" id="PTHR10625:SF19">
    <property type="entry name" value="HISTONE DEACETYLASE 12"/>
    <property type="match status" value="1"/>
</dbReference>
<dbReference type="Gene3D" id="3.40.800.20">
    <property type="entry name" value="Histone deacetylase domain"/>
    <property type="match status" value="1"/>
</dbReference>
<protein>
    <submittedName>
        <fullName evidence="4">Histone deacetylase</fullName>
    </submittedName>
</protein>
<dbReference type="CDD" id="cd09993">
    <property type="entry name" value="HDAC_classIV"/>
    <property type="match status" value="1"/>
</dbReference>
<comment type="caution">
    <text evidence="4">The sequence shown here is derived from an EMBL/GenBank/DDBJ whole genome shotgun (WGS) entry which is preliminary data.</text>
</comment>
<dbReference type="InterPro" id="IPR037138">
    <property type="entry name" value="His_deacetylse_dom_sf"/>
</dbReference>
<dbReference type="InterPro" id="IPR000286">
    <property type="entry name" value="HDACs"/>
</dbReference>
<feature type="domain" description="Histone deacetylase" evidence="3">
    <location>
        <begin position="22"/>
        <end position="283"/>
    </location>
</feature>
<comment type="similarity">
    <text evidence="1">Belongs to the histone deacetylase family.</text>
</comment>
<dbReference type="RefSeq" id="WP_243796175.1">
    <property type="nucleotide sequence ID" value="NZ_JALHAT010000001.1"/>
</dbReference>
<dbReference type="PANTHER" id="PTHR10625">
    <property type="entry name" value="HISTONE DEACETYLASE HDAC1-RELATED"/>
    <property type="match status" value="1"/>
</dbReference>
<evidence type="ECO:0000313" key="5">
    <source>
        <dbReference type="Proteomes" id="UP001162802"/>
    </source>
</evidence>
<gene>
    <name evidence="4" type="ORF">MTR65_00065</name>
</gene>
<dbReference type="EMBL" id="JALHAT010000001">
    <property type="protein sequence ID" value="MCJ1959074.1"/>
    <property type="molecule type" value="Genomic_DNA"/>
</dbReference>
<dbReference type="Pfam" id="PF00850">
    <property type="entry name" value="Hist_deacetyl"/>
    <property type="match status" value="1"/>
</dbReference>
<dbReference type="InterPro" id="IPR023696">
    <property type="entry name" value="Ureohydrolase_dom_sf"/>
</dbReference>
<evidence type="ECO:0000259" key="3">
    <source>
        <dbReference type="Pfam" id="PF00850"/>
    </source>
</evidence>
<dbReference type="PRINTS" id="PR01270">
    <property type="entry name" value="HDASUPER"/>
</dbReference>
<accession>A0ABT0A790</accession>
<dbReference type="InterPro" id="IPR044150">
    <property type="entry name" value="HDAC_classIV"/>
</dbReference>
<organism evidence="4 5">
    <name type="scientific">Novosphingobium mangrovi</name>
    <name type="common">ex Hu et al. 2023</name>
    <dbReference type="NCBI Taxonomy" id="2930094"/>
    <lineage>
        <taxon>Bacteria</taxon>
        <taxon>Pseudomonadati</taxon>
        <taxon>Pseudomonadota</taxon>
        <taxon>Alphaproteobacteria</taxon>
        <taxon>Sphingomonadales</taxon>
        <taxon>Sphingomonadaceae</taxon>
        <taxon>Novosphingobium</taxon>
    </lineage>
</organism>
<evidence type="ECO:0000256" key="2">
    <source>
        <dbReference type="ARBA" id="ARBA00022801"/>
    </source>
</evidence>